<evidence type="ECO:0000256" key="1">
    <source>
        <dbReference type="ARBA" id="ARBA00022490"/>
    </source>
</evidence>
<evidence type="ECO:0000313" key="4">
    <source>
        <dbReference type="EMBL" id="EHP88344.1"/>
    </source>
</evidence>
<dbReference type="GO" id="GO:0005737">
    <property type="term" value="C:cytoplasm"/>
    <property type="evidence" value="ECO:0007669"/>
    <property type="project" value="UniProtKB-SubCell"/>
</dbReference>
<dbReference type="HAMAP" id="MF_00187">
    <property type="entry name" value="FdhD"/>
    <property type="match status" value="1"/>
</dbReference>
<dbReference type="OrthoDB" id="57189at2157"/>
<accession>H1KXD2</accession>
<dbReference type="Pfam" id="PF02634">
    <property type="entry name" value="FdhD-NarQ"/>
    <property type="match status" value="1"/>
</dbReference>
<dbReference type="PIRSF" id="PIRSF015626">
    <property type="entry name" value="FdhD"/>
    <property type="match status" value="1"/>
</dbReference>
<dbReference type="PATRIC" id="fig|647171.4.peg.451"/>
<dbReference type="GO" id="GO:0006777">
    <property type="term" value="P:Mo-molybdopterin cofactor biosynthetic process"/>
    <property type="evidence" value="ECO:0007669"/>
    <property type="project" value="UniProtKB-UniRule"/>
</dbReference>
<dbReference type="EMBL" id="AGJL01000008">
    <property type="protein sequence ID" value="EHP88344.1"/>
    <property type="molecule type" value="Genomic_DNA"/>
</dbReference>
<comment type="caution">
    <text evidence="3">Lacks conserved residue(s) required for the propagation of feature annotation.</text>
</comment>
<dbReference type="InterPro" id="IPR003786">
    <property type="entry name" value="FdhD"/>
</dbReference>
<dbReference type="Gene3D" id="3.40.140.10">
    <property type="entry name" value="Cytidine Deaminase, domain 2"/>
    <property type="match status" value="1"/>
</dbReference>
<comment type="subcellular location">
    <subcellularLocation>
        <location evidence="3">Cytoplasm</location>
    </subcellularLocation>
</comment>
<protein>
    <recommendedName>
        <fullName evidence="3">Protein FdhD</fullName>
    </recommendedName>
</protein>
<organism evidence="4 5">
    <name type="scientific">Methanotorris formicicus Mc-S-70</name>
    <dbReference type="NCBI Taxonomy" id="647171"/>
    <lineage>
        <taxon>Archaea</taxon>
        <taxon>Methanobacteriati</taxon>
        <taxon>Methanobacteriota</taxon>
        <taxon>Methanomada group</taxon>
        <taxon>Methanococci</taxon>
        <taxon>Methanococcales</taxon>
        <taxon>Methanocaldococcaceae</taxon>
        <taxon>Methanotorris</taxon>
    </lineage>
</organism>
<dbReference type="Gene3D" id="3.10.20.10">
    <property type="match status" value="1"/>
</dbReference>
<evidence type="ECO:0000256" key="2">
    <source>
        <dbReference type="ARBA" id="ARBA00023150"/>
    </source>
</evidence>
<comment type="function">
    <text evidence="3">Required for formate dehydrogenase (FDH) activity.</text>
</comment>
<proteinExistence type="inferred from homology"/>
<dbReference type="SUPFAM" id="SSF53927">
    <property type="entry name" value="Cytidine deaminase-like"/>
    <property type="match status" value="1"/>
</dbReference>
<dbReference type="GO" id="GO:0016783">
    <property type="term" value="F:sulfurtransferase activity"/>
    <property type="evidence" value="ECO:0007669"/>
    <property type="project" value="InterPro"/>
</dbReference>
<dbReference type="RefSeq" id="WP_007043900.1">
    <property type="nucleotide sequence ID" value="NZ_AGJL01000008.1"/>
</dbReference>
<dbReference type="NCBIfam" id="TIGR00129">
    <property type="entry name" value="fdhD_narQ"/>
    <property type="match status" value="1"/>
</dbReference>
<dbReference type="PANTHER" id="PTHR30592">
    <property type="entry name" value="FORMATE DEHYDROGENASE"/>
    <property type="match status" value="1"/>
</dbReference>
<comment type="similarity">
    <text evidence="3">Belongs to the FdhD family.</text>
</comment>
<gene>
    <name evidence="3" type="primary">fdhD</name>
    <name evidence="4" type="ORF">MetfoDRAFT_0455</name>
</gene>
<evidence type="ECO:0000313" key="5">
    <source>
        <dbReference type="Proteomes" id="UP000003706"/>
    </source>
</evidence>
<dbReference type="AlphaFoldDB" id="H1KXD2"/>
<comment type="caution">
    <text evidence="4">The sequence shown here is derived from an EMBL/GenBank/DDBJ whole genome shotgun (WGS) entry which is preliminary data.</text>
</comment>
<sequence length="226" mass="25350">MITKVNAYKWEGQLTLIEDYLCVEEVYELYINNKFVEELVTSPNQIEELGIGHAICEGYISKNSVINVHLDENKIYVESREIKNNIEKDIQIKINVDTILKIIKTMHTLSEVWKLTGGVHWAALFNTSGGVMAFSEDIGRHNAVDKVVGYAILNNINLGNCILASSGRQPYAMVKKIVNAKIPIVITKSPPTDKGVKLARKNNITLIGFARGSRFNIYSGEDRIII</sequence>
<dbReference type="PANTHER" id="PTHR30592:SF1">
    <property type="entry name" value="SULFUR CARRIER PROTEIN FDHD"/>
    <property type="match status" value="1"/>
</dbReference>
<evidence type="ECO:0000256" key="3">
    <source>
        <dbReference type="HAMAP-Rule" id="MF_00187"/>
    </source>
</evidence>
<dbReference type="InterPro" id="IPR016193">
    <property type="entry name" value="Cytidine_deaminase-like"/>
</dbReference>
<feature type="binding site" evidence="3">
    <location>
        <begin position="209"/>
        <end position="214"/>
    </location>
    <ligand>
        <name>Mo-bis(molybdopterin guanine dinucleotide)</name>
        <dbReference type="ChEBI" id="CHEBI:60539"/>
    </ligand>
</feature>
<keyword evidence="5" id="KW-1185">Reference proteome</keyword>
<name>H1KXD2_9EURY</name>
<keyword evidence="2 3" id="KW-0501">Molybdenum cofactor biosynthesis</keyword>
<reference evidence="4 5" key="1">
    <citation type="submission" date="2011-09" db="EMBL/GenBank/DDBJ databases">
        <title>The draft genome of Methanotorris formicicus Mc-S-70.</title>
        <authorList>
            <consortium name="US DOE Joint Genome Institute (JGI-PGF)"/>
            <person name="Lucas S."/>
            <person name="Han J."/>
            <person name="Lapidus A."/>
            <person name="Cheng J.-F."/>
            <person name="Goodwin L."/>
            <person name="Pitluck S."/>
            <person name="Peters L."/>
            <person name="Land M.L."/>
            <person name="Hauser L."/>
            <person name="Sieprawska-Lupa M."/>
            <person name="Takai K."/>
            <person name="Miyazaki J."/>
            <person name="Whitman W."/>
            <person name="Woyke T.J."/>
        </authorList>
    </citation>
    <scope>NUCLEOTIDE SEQUENCE [LARGE SCALE GENOMIC DNA]</scope>
    <source>
        <strain evidence="4 5">Mc-S-70</strain>
    </source>
</reference>
<keyword evidence="1 3" id="KW-0963">Cytoplasm</keyword>
<dbReference type="Proteomes" id="UP000003706">
    <property type="component" value="Unassembled WGS sequence"/>
</dbReference>
<dbReference type="STRING" id="647171.MetfoDRAFT_0455"/>